<dbReference type="AlphaFoldDB" id="A0A1F7X1C3"/>
<feature type="transmembrane region" description="Helical" evidence="1">
    <location>
        <begin position="6"/>
        <end position="30"/>
    </location>
</feature>
<dbReference type="Proteomes" id="UP000176939">
    <property type="component" value="Unassembled WGS sequence"/>
</dbReference>
<feature type="transmembrane region" description="Helical" evidence="1">
    <location>
        <begin position="50"/>
        <end position="69"/>
    </location>
</feature>
<keyword evidence="1" id="KW-1133">Transmembrane helix</keyword>
<accession>A0A1F7X1C3</accession>
<protein>
    <submittedName>
        <fullName evidence="2">Uncharacterized protein</fullName>
    </submittedName>
</protein>
<comment type="caution">
    <text evidence="2">The sequence shown here is derived from an EMBL/GenBank/DDBJ whole genome shotgun (WGS) entry which is preliminary data.</text>
</comment>
<name>A0A1F7X1C3_9BACT</name>
<organism evidence="2 3">
    <name type="scientific">Candidatus Woesebacteria bacterium RBG_13_36_22</name>
    <dbReference type="NCBI Taxonomy" id="1802478"/>
    <lineage>
        <taxon>Bacteria</taxon>
        <taxon>Candidatus Woeseibacteriota</taxon>
    </lineage>
</organism>
<proteinExistence type="predicted"/>
<dbReference type="EMBL" id="MGFQ01000057">
    <property type="protein sequence ID" value="OGM08105.1"/>
    <property type="molecule type" value="Genomic_DNA"/>
</dbReference>
<reference evidence="2 3" key="1">
    <citation type="journal article" date="2016" name="Nat. Commun.">
        <title>Thousands of microbial genomes shed light on interconnected biogeochemical processes in an aquifer system.</title>
        <authorList>
            <person name="Anantharaman K."/>
            <person name="Brown C.T."/>
            <person name="Hug L.A."/>
            <person name="Sharon I."/>
            <person name="Castelle C.J."/>
            <person name="Probst A.J."/>
            <person name="Thomas B.C."/>
            <person name="Singh A."/>
            <person name="Wilkins M.J."/>
            <person name="Karaoz U."/>
            <person name="Brodie E.L."/>
            <person name="Williams K.H."/>
            <person name="Hubbard S.S."/>
            <person name="Banfield J.F."/>
        </authorList>
    </citation>
    <scope>NUCLEOTIDE SEQUENCE [LARGE SCALE GENOMIC DNA]</scope>
</reference>
<evidence type="ECO:0000256" key="1">
    <source>
        <dbReference type="SAM" id="Phobius"/>
    </source>
</evidence>
<evidence type="ECO:0000313" key="3">
    <source>
        <dbReference type="Proteomes" id="UP000176939"/>
    </source>
</evidence>
<keyword evidence="1" id="KW-0472">Membrane</keyword>
<evidence type="ECO:0000313" key="2">
    <source>
        <dbReference type="EMBL" id="OGM08105.1"/>
    </source>
</evidence>
<keyword evidence="1" id="KW-0812">Transmembrane</keyword>
<sequence>MDFLTMLSGYIDIGGVLLGIILTQLIRYLLPTPEGASSKFEVGRIAYRSLPFYPLFIGGLAVLIKDGLITPTMTFDEAIVKGFISGAVAAYLYKTTKVMIWGKPTTGGDGGGQS</sequence>
<gene>
    <name evidence="2" type="ORF">A2Z67_03700</name>
</gene>